<name>A0A2R3ZAB1_9FLAO</name>
<keyword evidence="1" id="KW-0812">Transmembrane</keyword>
<organism evidence="2 3">
    <name type="scientific">Christiangramia fulva</name>
    <dbReference type="NCBI Taxonomy" id="2126553"/>
    <lineage>
        <taxon>Bacteria</taxon>
        <taxon>Pseudomonadati</taxon>
        <taxon>Bacteroidota</taxon>
        <taxon>Flavobacteriia</taxon>
        <taxon>Flavobacteriales</taxon>
        <taxon>Flavobacteriaceae</taxon>
        <taxon>Christiangramia</taxon>
    </lineage>
</organism>
<accession>A0A2R3ZAB1</accession>
<feature type="transmembrane region" description="Helical" evidence="1">
    <location>
        <begin position="36"/>
        <end position="54"/>
    </location>
</feature>
<dbReference type="EMBL" id="CP028136">
    <property type="protein sequence ID" value="AVR47144.1"/>
    <property type="molecule type" value="Genomic_DNA"/>
</dbReference>
<keyword evidence="1" id="KW-1133">Transmembrane helix</keyword>
<evidence type="ECO:0000313" key="2">
    <source>
        <dbReference type="EMBL" id="AVR47144.1"/>
    </source>
</evidence>
<dbReference type="AlphaFoldDB" id="A0A2R3ZAB1"/>
<keyword evidence="1" id="KW-0472">Membrane</keyword>
<evidence type="ECO:0000256" key="1">
    <source>
        <dbReference type="SAM" id="Phobius"/>
    </source>
</evidence>
<evidence type="ECO:0000313" key="3">
    <source>
        <dbReference type="Proteomes" id="UP000241507"/>
    </source>
</evidence>
<protein>
    <submittedName>
        <fullName evidence="2">Uncharacterized protein</fullName>
    </submittedName>
</protein>
<gene>
    <name evidence="2" type="ORF">C7S20_18865</name>
</gene>
<dbReference type="Proteomes" id="UP000241507">
    <property type="component" value="Chromosome"/>
</dbReference>
<sequence length="64" mass="7205">MKNFKTHHISKIDVAVRYLIAAELTILMTTGAIRGIFLILLIIFTVLLVYTGVVQKSLLKGKLY</sequence>
<proteinExistence type="predicted"/>
<dbReference type="KEGG" id="grs:C7S20_18865"/>
<reference evidence="3" key="1">
    <citation type="submission" date="2018-03" db="EMBL/GenBank/DDBJ databases">
        <title>Gramella fulva sp. nov., isolated from a dry surface of tidal flat.</title>
        <authorList>
            <person name="Hwang S.H."/>
            <person name="Hwang W.M."/>
            <person name="Kang K."/>
            <person name="Ahn T.-Y."/>
        </authorList>
    </citation>
    <scope>NUCLEOTIDE SEQUENCE [LARGE SCALE GENOMIC DNA]</scope>
    <source>
        <strain evidence="3">SH35</strain>
    </source>
</reference>
<keyword evidence="3" id="KW-1185">Reference proteome</keyword>